<evidence type="ECO:0000313" key="2">
    <source>
        <dbReference type="EMBL" id="GBN69433.1"/>
    </source>
</evidence>
<feature type="compositionally biased region" description="Low complexity" evidence="1">
    <location>
        <begin position="39"/>
        <end position="52"/>
    </location>
</feature>
<feature type="compositionally biased region" description="Pro residues" evidence="1">
    <location>
        <begin position="1"/>
        <end position="12"/>
    </location>
</feature>
<proteinExistence type="predicted"/>
<sequence length="73" mass="7804">MAPEPGPPPPVSKIPRHNSGRTFGSDGFNVHQARRLHGDSSMESDLESSGSENLPVTHGNEKACSLVERLIPS</sequence>
<dbReference type="EMBL" id="BGPR01141922">
    <property type="protein sequence ID" value="GBN69433.1"/>
    <property type="molecule type" value="Genomic_DNA"/>
</dbReference>
<keyword evidence="3" id="KW-1185">Reference proteome</keyword>
<name>A0A4Y2R1G8_ARAVE</name>
<feature type="non-terminal residue" evidence="2">
    <location>
        <position position="73"/>
    </location>
</feature>
<protein>
    <submittedName>
        <fullName evidence="2">Uncharacterized protein</fullName>
    </submittedName>
</protein>
<dbReference type="Proteomes" id="UP000499080">
    <property type="component" value="Unassembled WGS sequence"/>
</dbReference>
<feature type="region of interest" description="Disordered" evidence="1">
    <location>
        <begin position="1"/>
        <end position="73"/>
    </location>
</feature>
<comment type="caution">
    <text evidence="2">The sequence shown here is derived from an EMBL/GenBank/DDBJ whole genome shotgun (WGS) entry which is preliminary data.</text>
</comment>
<evidence type="ECO:0000313" key="3">
    <source>
        <dbReference type="Proteomes" id="UP000499080"/>
    </source>
</evidence>
<evidence type="ECO:0000256" key="1">
    <source>
        <dbReference type="SAM" id="MobiDB-lite"/>
    </source>
</evidence>
<reference evidence="2 3" key="1">
    <citation type="journal article" date="2019" name="Sci. Rep.">
        <title>Orb-weaving spider Araneus ventricosus genome elucidates the spidroin gene catalogue.</title>
        <authorList>
            <person name="Kono N."/>
            <person name="Nakamura H."/>
            <person name="Ohtoshi R."/>
            <person name="Moran D.A.P."/>
            <person name="Shinohara A."/>
            <person name="Yoshida Y."/>
            <person name="Fujiwara M."/>
            <person name="Mori M."/>
            <person name="Tomita M."/>
            <person name="Arakawa K."/>
        </authorList>
    </citation>
    <scope>NUCLEOTIDE SEQUENCE [LARGE SCALE GENOMIC DNA]</scope>
</reference>
<gene>
    <name evidence="2" type="ORF">AVEN_114040_1</name>
</gene>
<accession>A0A4Y2R1G8</accession>
<dbReference type="AlphaFoldDB" id="A0A4Y2R1G8"/>
<organism evidence="2 3">
    <name type="scientific">Araneus ventricosus</name>
    <name type="common">Orbweaver spider</name>
    <name type="synonym">Epeira ventricosa</name>
    <dbReference type="NCBI Taxonomy" id="182803"/>
    <lineage>
        <taxon>Eukaryota</taxon>
        <taxon>Metazoa</taxon>
        <taxon>Ecdysozoa</taxon>
        <taxon>Arthropoda</taxon>
        <taxon>Chelicerata</taxon>
        <taxon>Arachnida</taxon>
        <taxon>Araneae</taxon>
        <taxon>Araneomorphae</taxon>
        <taxon>Entelegynae</taxon>
        <taxon>Araneoidea</taxon>
        <taxon>Araneidae</taxon>
        <taxon>Araneus</taxon>
    </lineage>
</organism>